<evidence type="ECO:0000256" key="9">
    <source>
        <dbReference type="ARBA" id="ARBA00022989"/>
    </source>
</evidence>
<feature type="compositionally biased region" description="Basic and acidic residues" evidence="16">
    <location>
        <begin position="81"/>
        <end position="130"/>
    </location>
</feature>
<keyword evidence="5 15" id="KW-0107">Calcium channel</keyword>
<dbReference type="GO" id="GO:1990246">
    <property type="term" value="C:uniplex complex"/>
    <property type="evidence" value="ECO:0007669"/>
    <property type="project" value="TreeGrafter"/>
</dbReference>
<evidence type="ECO:0000256" key="8">
    <source>
        <dbReference type="ARBA" id="ARBA00022837"/>
    </source>
</evidence>
<dbReference type="InterPro" id="IPR006769">
    <property type="entry name" value="MCU_C"/>
</dbReference>
<keyword evidence="6 15" id="KW-0812">Transmembrane</keyword>
<proteinExistence type="inferred from homology"/>
<feature type="transmembrane region" description="Helical" evidence="15">
    <location>
        <begin position="355"/>
        <end position="373"/>
    </location>
</feature>
<reference evidence="18" key="1">
    <citation type="submission" date="2021-01" db="UniProtKB">
        <authorList>
            <consortium name="EnsemblMetazoa"/>
        </authorList>
    </citation>
    <scope>IDENTIFICATION</scope>
</reference>
<feature type="region of interest" description="Disordered" evidence="16">
    <location>
        <begin position="445"/>
        <end position="491"/>
    </location>
</feature>
<protein>
    <recommendedName>
        <fullName evidence="15">Calcium uniporter protein</fullName>
    </recommendedName>
</protein>
<evidence type="ECO:0000256" key="1">
    <source>
        <dbReference type="ARBA" id="ARBA00004448"/>
    </source>
</evidence>
<dbReference type="Pfam" id="PF04678">
    <property type="entry name" value="MCU"/>
    <property type="match status" value="1"/>
</dbReference>
<keyword evidence="8 15" id="KW-0106">Calcium</keyword>
<keyword evidence="19" id="KW-1185">Reference proteome</keyword>
<organism evidence="18 19">
    <name type="scientific">Nasonia vitripennis</name>
    <name type="common">Parasitic wasp</name>
    <dbReference type="NCBI Taxonomy" id="7425"/>
    <lineage>
        <taxon>Eukaryota</taxon>
        <taxon>Metazoa</taxon>
        <taxon>Ecdysozoa</taxon>
        <taxon>Arthropoda</taxon>
        <taxon>Hexapoda</taxon>
        <taxon>Insecta</taxon>
        <taxon>Pterygota</taxon>
        <taxon>Neoptera</taxon>
        <taxon>Endopterygota</taxon>
        <taxon>Hymenoptera</taxon>
        <taxon>Apocrita</taxon>
        <taxon>Proctotrupomorpha</taxon>
        <taxon>Chalcidoidea</taxon>
        <taxon>Pteromalidae</taxon>
        <taxon>Pteromalinae</taxon>
        <taxon>Nasonia</taxon>
    </lineage>
</organism>
<dbReference type="PANTHER" id="PTHR13462:SF10">
    <property type="entry name" value="CALCIUM UNIPORTER PROTEIN, MITOCHONDRIAL"/>
    <property type="match status" value="1"/>
</dbReference>
<dbReference type="Proteomes" id="UP000002358">
    <property type="component" value="Chromosome 2"/>
</dbReference>
<dbReference type="InterPro" id="IPR039055">
    <property type="entry name" value="MCU_fam"/>
</dbReference>
<sequence>MASAGASCCRAMLSLRLELTTCRVIRVSRAGPTLASSQARGYGGFGRNETWCRRWWNIYRKGLSTGTRTFTPSLSPMLSKEQQHYKEARETTEAKVATESKVGAKESKGAKTAKDSKETKESQKQAKEKSSAIMPPGKEKISRERKMQHLQPRKTLLVICEKKVTVEYHRGLPRITVPLPSRPEKCMFTLKPITQTVGDFLDIIKQEDPAVIDANITSTNGVRMGATNRIETMLLDDFNLIINDKVYPVSPPPPIEKPKENLRQLQDLQCLINQLYETFNAREYHVEMERQVMLQLEEVRIELEPLEQQLMALDEAAVRRSTYASWGVLVFMAMQFGCLARLTWWEYSWDIMEPVTYFVTYATAMGCYIYYLLTRQKQEYMLPEVFNRERLIGLHKKAKKIGFDLQRYNQLKEESYELEMMLRLIRGPLHMQQCIVEQRRRERLAQCQKSSSSSSSSSSRSPSSSPSPSPDRSVHDDAKKSETAAASKNYP</sequence>
<dbReference type="AlphaFoldDB" id="A0A7M7Q1X6"/>
<evidence type="ECO:0000256" key="2">
    <source>
        <dbReference type="ARBA" id="ARBA00005653"/>
    </source>
</evidence>
<dbReference type="SMR" id="A0A7M7Q1X6"/>
<evidence type="ECO:0000256" key="10">
    <source>
        <dbReference type="ARBA" id="ARBA00023065"/>
    </source>
</evidence>
<dbReference type="FunCoup" id="A0A7M7Q1X6">
    <property type="interactions" value="1011"/>
</dbReference>
<dbReference type="CTD" id="90550"/>
<evidence type="ECO:0000313" key="18">
    <source>
        <dbReference type="EnsemblMetazoa" id="XP_031780572"/>
    </source>
</evidence>
<dbReference type="GeneID" id="100120233"/>
<keyword evidence="13 15" id="KW-0407">Ion channel</keyword>
<feature type="compositionally biased region" description="Low complexity" evidence="16">
    <location>
        <begin position="450"/>
        <end position="466"/>
    </location>
</feature>
<feature type="domain" description="Calcium uniporter protein C-terminal" evidence="17">
    <location>
        <begin position="208"/>
        <end position="411"/>
    </location>
</feature>
<accession>A0A7M7Q1X6</accession>
<feature type="compositionally biased region" description="Basic and acidic residues" evidence="16">
    <location>
        <begin position="137"/>
        <end position="147"/>
    </location>
</feature>
<keyword evidence="10 15" id="KW-0406">Ion transport</keyword>
<dbReference type="GO" id="GO:0036444">
    <property type="term" value="P:calcium import into the mitochondrion"/>
    <property type="evidence" value="ECO:0007669"/>
    <property type="project" value="TreeGrafter"/>
</dbReference>
<dbReference type="GO" id="GO:0015292">
    <property type="term" value="F:uniporter activity"/>
    <property type="evidence" value="ECO:0007669"/>
    <property type="project" value="UniProtKB-UniRule"/>
</dbReference>
<evidence type="ECO:0000256" key="16">
    <source>
        <dbReference type="SAM" id="MobiDB-lite"/>
    </source>
</evidence>
<keyword evidence="7 15" id="KW-0999">Mitochondrion inner membrane</keyword>
<dbReference type="PANTHER" id="PTHR13462">
    <property type="entry name" value="CALCIUM UNIPORTER PROTEIN, MITOCHONDRIAL"/>
    <property type="match status" value="1"/>
</dbReference>
<evidence type="ECO:0000256" key="15">
    <source>
        <dbReference type="RuleBase" id="RU367035"/>
    </source>
</evidence>
<comment type="domain">
    <text evidence="15">The selectivity filter, in which calcium ions are arranged in single file, is composed of two acidic rings separated by one helical turn along the central axis of the channel pore.</text>
</comment>
<comment type="similarity">
    <text evidence="2 15">Belongs to the MCU (TC 1.A.77) family.</text>
</comment>
<evidence type="ECO:0000313" key="19">
    <source>
        <dbReference type="Proteomes" id="UP000002358"/>
    </source>
</evidence>
<evidence type="ECO:0000256" key="11">
    <source>
        <dbReference type="ARBA" id="ARBA00023128"/>
    </source>
</evidence>
<feature type="region of interest" description="Disordered" evidence="16">
    <location>
        <begin position="72"/>
        <end position="147"/>
    </location>
</feature>
<keyword evidence="9 15" id="KW-1133">Transmembrane helix</keyword>
<dbReference type="GO" id="GO:0005262">
    <property type="term" value="F:calcium channel activity"/>
    <property type="evidence" value="ECO:0007669"/>
    <property type="project" value="UniProtKB-UniRule"/>
</dbReference>
<evidence type="ECO:0000256" key="7">
    <source>
        <dbReference type="ARBA" id="ARBA00022792"/>
    </source>
</evidence>
<evidence type="ECO:0000256" key="4">
    <source>
        <dbReference type="ARBA" id="ARBA00022568"/>
    </source>
</evidence>
<evidence type="ECO:0000256" key="14">
    <source>
        <dbReference type="ARBA" id="ARBA00036634"/>
    </source>
</evidence>
<evidence type="ECO:0000256" key="3">
    <source>
        <dbReference type="ARBA" id="ARBA00022448"/>
    </source>
</evidence>
<evidence type="ECO:0000256" key="13">
    <source>
        <dbReference type="ARBA" id="ARBA00023303"/>
    </source>
</evidence>
<feature type="transmembrane region" description="Helical" evidence="15">
    <location>
        <begin position="323"/>
        <end position="343"/>
    </location>
</feature>
<evidence type="ECO:0000256" key="6">
    <source>
        <dbReference type="ARBA" id="ARBA00022692"/>
    </source>
</evidence>
<comment type="catalytic activity">
    <reaction evidence="14">
        <text>Ca(2+)(in) = Ca(2+)(out)</text>
        <dbReference type="Rhea" id="RHEA:29671"/>
        <dbReference type="ChEBI" id="CHEBI:29108"/>
    </reaction>
</comment>
<dbReference type="GO" id="GO:0051560">
    <property type="term" value="P:mitochondrial calcium ion homeostasis"/>
    <property type="evidence" value="ECO:0007669"/>
    <property type="project" value="UniProtKB-UniRule"/>
</dbReference>
<name>A0A7M7Q1X6_NASVI</name>
<feature type="compositionally biased region" description="Basic and acidic residues" evidence="16">
    <location>
        <begin position="472"/>
        <end position="482"/>
    </location>
</feature>
<keyword evidence="3 15" id="KW-0813">Transport</keyword>
<evidence type="ECO:0000256" key="12">
    <source>
        <dbReference type="ARBA" id="ARBA00023136"/>
    </source>
</evidence>
<comment type="subcellular location">
    <subcellularLocation>
        <location evidence="1 15">Mitochondrion inner membrane</location>
        <topology evidence="1 15">Multi-pass membrane protein</topology>
    </subcellularLocation>
</comment>
<evidence type="ECO:0000256" key="5">
    <source>
        <dbReference type="ARBA" id="ARBA00022673"/>
    </source>
</evidence>
<comment type="function">
    <text evidence="15">Mitochondrial inner membrane calcium uniporter that mediates calcium uptake into mitochondria. Mitochondrial calcium homeostasis plays key roles in cellular physiology and regulates cell bioenergetics, cytoplasmic calcium signals and activation of cell death pathways.</text>
</comment>
<dbReference type="InParanoid" id="A0A7M7Q1X6"/>
<keyword evidence="11 15" id="KW-0496">Mitochondrion</keyword>
<keyword evidence="4 15" id="KW-0109">Calcium transport</keyword>
<evidence type="ECO:0000259" key="17">
    <source>
        <dbReference type="Pfam" id="PF04678"/>
    </source>
</evidence>
<dbReference type="EnsemblMetazoa" id="XM_031924712">
    <property type="protein sequence ID" value="XP_031780572"/>
    <property type="gene ID" value="LOC100120233"/>
</dbReference>
<dbReference type="RefSeq" id="XP_031780572.1">
    <property type="nucleotide sequence ID" value="XM_031924712.2"/>
</dbReference>
<keyword evidence="12 15" id="KW-0472">Membrane</keyword>
<dbReference type="OrthoDB" id="278338at2759"/>